<evidence type="ECO:0008006" key="3">
    <source>
        <dbReference type="Google" id="ProtNLM"/>
    </source>
</evidence>
<proteinExistence type="predicted"/>
<reference evidence="1 2" key="1">
    <citation type="submission" date="2017-09" db="EMBL/GenBank/DDBJ databases">
        <title>Biodiversity and function of Thalassospira species in the particle-attached aromatic-hydrocarbon-degrading consortia from the surface seawater of the China South Sea.</title>
        <authorList>
            <person name="Dong C."/>
            <person name="Lai Q."/>
            <person name="Shao Z."/>
        </authorList>
    </citation>
    <scope>NUCLEOTIDE SEQUENCE [LARGE SCALE GENOMIC DNA]</scope>
    <source>
        <strain evidence="1 2">139Z-12</strain>
    </source>
</reference>
<gene>
    <name evidence="1" type="ORF">COO92_06920</name>
</gene>
<dbReference type="Proteomes" id="UP000233332">
    <property type="component" value="Unassembled WGS sequence"/>
</dbReference>
<evidence type="ECO:0000313" key="2">
    <source>
        <dbReference type="Proteomes" id="UP000233332"/>
    </source>
</evidence>
<sequence>MKKGTCQLCGDTRDLIKAHIIPRTIFSKTRGLGAPPQFLTSWEGNQGNKSEGFIDKSILCGDCDNSFSDAENYLGEYLHRNHTAASQAHNGVTAFIDEAYDYGKLKLAVLVTLWRAEISSNEAFCDVYMEKEEKEKLRKMLVKGEVGSAGCFPVVISRWKSEEKFEPVCRQTVMEPRVINNSYCETSFLGWKILICIKENAGDNVLFENAISKDKLIAIDQAFETSDFFKRLVELSLNSN</sequence>
<dbReference type="EMBL" id="NXGX01000002">
    <property type="protein sequence ID" value="PKR59744.1"/>
    <property type="molecule type" value="Genomic_DNA"/>
</dbReference>
<keyword evidence="2" id="KW-1185">Reference proteome</keyword>
<name>A0A2N3LAA1_9PROT</name>
<dbReference type="AlphaFoldDB" id="A0A2N3LAA1"/>
<evidence type="ECO:0000313" key="1">
    <source>
        <dbReference type="EMBL" id="PKR59744.1"/>
    </source>
</evidence>
<organism evidence="1 2">
    <name type="scientific">Thalassospira lohafexi</name>
    <dbReference type="NCBI Taxonomy" id="744227"/>
    <lineage>
        <taxon>Bacteria</taxon>
        <taxon>Pseudomonadati</taxon>
        <taxon>Pseudomonadota</taxon>
        <taxon>Alphaproteobacteria</taxon>
        <taxon>Rhodospirillales</taxon>
        <taxon>Thalassospiraceae</taxon>
        <taxon>Thalassospira</taxon>
    </lineage>
</organism>
<protein>
    <recommendedName>
        <fullName evidence="3">HNH endonuclease 5 domain-containing protein</fullName>
    </recommendedName>
</protein>
<dbReference type="RefSeq" id="WP_101300875.1">
    <property type="nucleotide sequence ID" value="NZ_NXGX01000002.1"/>
</dbReference>
<comment type="caution">
    <text evidence="1">The sequence shown here is derived from an EMBL/GenBank/DDBJ whole genome shotgun (WGS) entry which is preliminary data.</text>
</comment>
<accession>A0A2N3LAA1</accession>